<dbReference type="InterPro" id="IPR038650">
    <property type="entry name" value="PADR1_C_dom_sf"/>
</dbReference>
<feature type="domain" description="BRCT" evidence="33">
    <location>
        <begin position="392"/>
        <end position="484"/>
    </location>
</feature>
<keyword evidence="6" id="KW-1017">Isopeptide bond</keyword>
<dbReference type="SMART" id="SM00773">
    <property type="entry name" value="WGR"/>
    <property type="match status" value="1"/>
</dbReference>
<evidence type="ECO:0000256" key="14">
    <source>
        <dbReference type="ARBA" id="ARBA00022765"/>
    </source>
</evidence>
<keyword evidence="17" id="KW-0391">Immunity</keyword>
<evidence type="ECO:0000256" key="5">
    <source>
        <dbReference type="ARBA" id="ARBA00022490"/>
    </source>
</evidence>
<gene>
    <name evidence="37" type="ORF">PACLA_8A084006</name>
</gene>
<dbReference type="SUPFAM" id="SSF47587">
    <property type="entry name" value="Domain of poly(ADP-ribose) polymerase"/>
    <property type="match status" value="1"/>
</dbReference>
<dbReference type="FunFam" id="1.10.20.130:FF:000001">
    <property type="entry name" value="Poly [ADP-ribose] polymerase"/>
    <property type="match status" value="1"/>
</dbReference>
<evidence type="ECO:0000256" key="12">
    <source>
        <dbReference type="ARBA" id="ARBA00022723"/>
    </source>
</evidence>
<keyword evidence="38" id="KW-1185">Reference proteome</keyword>
<dbReference type="FunFam" id="3.90.228.10:FF:000002">
    <property type="entry name" value="Poly [ADP-ribose] polymerase"/>
    <property type="match status" value="1"/>
</dbReference>
<evidence type="ECO:0000256" key="31">
    <source>
        <dbReference type="SAM" id="MobiDB-lite"/>
    </source>
</evidence>
<comment type="subcellular location">
    <subcellularLocation>
        <location evidence="1">Chromosome</location>
    </subcellularLocation>
    <subcellularLocation>
        <location evidence="2">Cytoplasm</location>
        <location evidence="2">Cytosol</location>
    </subcellularLocation>
    <subcellularLocation>
        <location evidence="3">Nucleus</location>
        <location evidence="3">Nucleolus</location>
    </subcellularLocation>
</comment>
<keyword evidence="8" id="KW-0399">Innate immunity</keyword>
<dbReference type="PROSITE" id="PS51059">
    <property type="entry name" value="PARP_CATALYTIC"/>
    <property type="match status" value="1"/>
</dbReference>
<comment type="catalytic activity">
    <reaction evidence="26 30">
        <text>NAD(+) + (ADP-D-ribosyl)n-acceptor = nicotinamide + (ADP-D-ribosyl)n+1-acceptor + H(+).</text>
        <dbReference type="EC" id="2.4.2.30"/>
    </reaction>
</comment>
<dbReference type="GO" id="GO:0005829">
    <property type="term" value="C:cytosol"/>
    <property type="evidence" value="ECO:0007669"/>
    <property type="project" value="UniProtKB-SubCell"/>
</dbReference>
<dbReference type="PANTHER" id="PTHR10459">
    <property type="entry name" value="DNA LIGASE"/>
    <property type="match status" value="1"/>
</dbReference>
<keyword evidence="10 30" id="KW-0808">Transferase</keyword>
<evidence type="ECO:0000256" key="23">
    <source>
        <dbReference type="ARBA" id="ARBA00024159"/>
    </source>
</evidence>
<evidence type="ECO:0000256" key="3">
    <source>
        <dbReference type="ARBA" id="ARBA00004604"/>
    </source>
</evidence>
<name>A0A6S7FZ19_PARCT</name>
<accession>A0A6S7FZ19</accession>
<keyword evidence="19 30" id="KW-0520">NAD</keyword>
<evidence type="ECO:0000256" key="15">
    <source>
        <dbReference type="ARBA" id="ARBA00022771"/>
    </source>
</evidence>
<dbReference type="FunFam" id="2.20.25.630:FF:000001">
    <property type="entry name" value="Poly [ADP-ribose] polymerase"/>
    <property type="match status" value="1"/>
</dbReference>
<dbReference type="SMART" id="SM00292">
    <property type="entry name" value="BRCT"/>
    <property type="match status" value="1"/>
</dbReference>
<dbReference type="Pfam" id="PF00644">
    <property type="entry name" value="PARP"/>
    <property type="match status" value="1"/>
</dbReference>
<evidence type="ECO:0000256" key="1">
    <source>
        <dbReference type="ARBA" id="ARBA00004286"/>
    </source>
</evidence>
<keyword evidence="9 30" id="KW-0328">Glycosyltransferase</keyword>
<dbReference type="InterPro" id="IPR012982">
    <property type="entry name" value="PARP1-like_PADR1_Zn_ribbon"/>
</dbReference>
<feature type="region of interest" description="Disordered" evidence="31">
    <location>
        <begin position="495"/>
        <end position="522"/>
    </location>
</feature>
<keyword evidence="14" id="KW-0013">ADP-ribosylation</keyword>
<evidence type="ECO:0000256" key="2">
    <source>
        <dbReference type="ARBA" id="ARBA00004514"/>
    </source>
</evidence>
<dbReference type="PROSITE" id="PS52007">
    <property type="entry name" value="PADR1"/>
    <property type="match status" value="1"/>
</dbReference>
<evidence type="ECO:0000259" key="36">
    <source>
        <dbReference type="PROSITE" id="PS51977"/>
    </source>
</evidence>
<feature type="domain" description="PARP-type" evidence="32">
    <location>
        <begin position="7"/>
        <end position="90"/>
    </location>
</feature>
<dbReference type="InterPro" id="IPR036957">
    <property type="entry name" value="Znf_PARP_sf"/>
</dbReference>
<dbReference type="GO" id="GO:0051287">
    <property type="term" value="F:NAD binding"/>
    <property type="evidence" value="ECO:0007669"/>
    <property type="project" value="UniProtKB-UniRule"/>
</dbReference>
<evidence type="ECO:0000259" key="33">
    <source>
        <dbReference type="PROSITE" id="PS50172"/>
    </source>
</evidence>
<dbReference type="SMART" id="SM01335">
    <property type="entry name" value="PADR1"/>
    <property type="match status" value="1"/>
</dbReference>
<dbReference type="InterPro" id="IPR008893">
    <property type="entry name" value="WGR_domain"/>
</dbReference>
<evidence type="ECO:0000256" key="22">
    <source>
        <dbReference type="ARBA" id="ARBA00023242"/>
    </source>
</evidence>
<dbReference type="InterPro" id="IPR036420">
    <property type="entry name" value="BRCT_dom_sf"/>
</dbReference>
<dbReference type="PROSITE" id="PS00347">
    <property type="entry name" value="ZF_PARP_1"/>
    <property type="match status" value="1"/>
</dbReference>
<feature type="compositionally biased region" description="Basic and acidic residues" evidence="31">
    <location>
        <begin position="214"/>
        <end position="243"/>
    </location>
</feature>
<comment type="catalytic activity">
    <reaction evidence="24">
        <text>L-aspartyl-[protein] + NAD(+) = 4-O-(ADP-D-ribosyl)-L-aspartyl-[protein] + nicotinamide</text>
        <dbReference type="Rhea" id="RHEA:54424"/>
        <dbReference type="Rhea" id="RHEA-COMP:9867"/>
        <dbReference type="Rhea" id="RHEA-COMP:13832"/>
        <dbReference type="ChEBI" id="CHEBI:17154"/>
        <dbReference type="ChEBI" id="CHEBI:29961"/>
        <dbReference type="ChEBI" id="CHEBI:57540"/>
        <dbReference type="ChEBI" id="CHEBI:138102"/>
    </reaction>
    <physiologicalReaction direction="left-to-right" evidence="24">
        <dbReference type="Rhea" id="RHEA:54425"/>
    </physiologicalReaction>
</comment>
<dbReference type="InterPro" id="IPR012317">
    <property type="entry name" value="Poly(ADP-ribose)pol_cat_dom"/>
</dbReference>
<evidence type="ECO:0000256" key="27">
    <source>
        <dbReference type="ARBA" id="ARBA00048241"/>
    </source>
</evidence>
<dbReference type="GO" id="GO:0005694">
    <property type="term" value="C:chromosome"/>
    <property type="evidence" value="ECO:0007669"/>
    <property type="project" value="UniProtKB-SubCell"/>
</dbReference>
<dbReference type="GO" id="GO:0008270">
    <property type="term" value="F:zinc ion binding"/>
    <property type="evidence" value="ECO:0007669"/>
    <property type="project" value="UniProtKB-KW"/>
</dbReference>
<dbReference type="PANTHER" id="PTHR10459:SF112">
    <property type="entry name" value="POLY [ADP-RIBOSE] POLYMERASE 1"/>
    <property type="match status" value="1"/>
</dbReference>
<evidence type="ECO:0000256" key="25">
    <source>
        <dbReference type="ARBA" id="ARBA00024347"/>
    </source>
</evidence>
<comment type="caution">
    <text evidence="37">The sequence shown here is derived from an EMBL/GenBank/DDBJ whole genome shotgun (WGS) entry which is preliminary data.</text>
</comment>
<dbReference type="GO" id="GO:1990404">
    <property type="term" value="F:NAD+-protein mono-ADP-ribosyltransferase activity"/>
    <property type="evidence" value="ECO:0007669"/>
    <property type="project" value="TreeGrafter"/>
</dbReference>
<dbReference type="EC" id="2.4.2.30" evidence="30"/>
<keyword evidence="21" id="KW-0804">Transcription</keyword>
<dbReference type="GO" id="GO:0003950">
    <property type="term" value="F:NAD+ poly-ADP-ribosyltransferase activity"/>
    <property type="evidence" value="ECO:0007669"/>
    <property type="project" value="UniProtKB-UniRule"/>
</dbReference>
<evidence type="ECO:0000256" key="24">
    <source>
        <dbReference type="ARBA" id="ARBA00024164"/>
    </source>
</evidence>
<keyword evidence="5" id="KW-0963">Cytoplasm</keyword>
<dbReference type="GO" id="GO:0003677">
    <property type="term" value="F:DNA binding"/>
    <property type="evidence" value="ECO:0007669"/>
    <property type="project" value="UniProtKB-UniRule"/>
</dbReference>
<comment type="catalytic activity">
    <reaction evidence="23">
        <text>L-glutamyl-[protein] + NAD(+) = 5-O-(ADP-D-ribosyl)-L-glutamyl-[protein] + nicotinamide</text>
        <dbReference type="Rhea" id="RHEA:58224"/>
        <dbReference type="Rhea" id="RHEA-COMP:10208"/>
        <dbReference type="Rhea" id="RHEA-COMP:15089"/>
        <dbReference type="ChEBI" id="CHEBI:17154"/>
        <dbReference type="ChEBI" id="CHEBI:29973"/>
        <dbReference type="ChEBI" id="CHEBI:57540"/>
        <dbReference type="ChEBI" id="CHEBI:142540"/>
    </reaction>
    <physiologicalReaction direction="left-to-right" evidence="23">
        <dbReference type="Rhea" id="RHEA:58225"/>
    </physiologicalReaction>
</comment>
<dbReference type="SUPFAM" id="SSF57716">
    <property type="entry name" value="Glucocorticoid receptor-like (DNA-binding domain)"/>
    <property type="match status" value="2"/>
</dbReference>
<dbReference type="InterPro" id="IPR049296">
    <property type="entry name" value="PARP1-like_PADR1_N"/>
</dbReference>
<dbReference type="FunFam" id="1.20.142.10:FF:000001">
    <property type="entry name" value="Poly [ADP-ribose] polymerase"/>
    <property type="match status" value="1"/>
</dbReference>
<evidence type="ECO:0000256" key="17">
    <source>
        <dbReference type="ARBA" id="ARBA00022859"/>
    </source>
</evidence>
<organism evidence="37 38">
    <name type="scientific">Paramuricea clavata</name>
    <name type="common">Red gorgonian</name>
    <name type="synonym">Violescent sea-whip</name>
    <dbReference type="NCBI Taxonomy" id="317549"/>
    <lineage>
        <taxon>Eukaryota</taxon>
        <taxon>Metazoa</taxon>
        <taxon>Cnidaria</taxon>
        <taxon>Anthozoa</taxon>
        <taxon>Octocorallia</taxon>
        <taxon>Malacalcyonacea</taxon>
        <taxon>Plexauridae</taxon>
        <taxon>Paramuricea</taxon>
    </lineage>
</organism>
<dbReference type="PROSITE" id="PS50064">
    <property type="entry name" value="ZF_PARP_2"/>
    <property type="match status" value="2"/>
</dbReference>
<dbReference type="SUPFAM" id="SSF56399">
    <property type="entry name" value="ADP-ribosylation"/>
    <property type="match status" value="1"/>
</dbReference>
<dbReference type="Pfam" id="PF05406">
    <property type="entry name" value="WGR"/>
    <property type="match status" value="1"/>
</dbReference>
<evidence type="ECO:0000313" key="37">
    <source>
        <dbReference type="EMBL" id="CAB3982897.1"/>
    </source>
</evidence>
<evidence type="ECO:0000256" key="30">
    <source>
        <dbReference type="PIRNR" id="PIRNR000489"/>
    </source>
</evidence>
<dbReference type="GO" id="GO:0070212">
    <property type="term" value="P:protein poly-ADP-ribosylation"/>
    <property type="evidence" value="ECO:0007669"/>
    <property type="project" value="TreeGrafter"/>
</dbReference>
<dbReference type="GO" id="GO:0045087">
    <property type="term" value="P:innate immune response"/>
    <property type="evidence" value="ECO:0007669"/>
    <property type="project" value="UniProtKB-KW"/>
</dbReference>
<evidence type="ECO:0000256" key="10">
    <source>
        <dbReference type="ARBA" id="ARBA00022679"/>
    </source>
</evidence>
<dbReference type="GO" id="GO:0006302">
    <property type="term" value="P:double-strand break repair"/>
    <property type="evidence" value="ECO:0007669"/>
    <property type="project" value="TreeGrafter"/>
</dbReference>
<feature type="domain" description="WGR" evidence="36">
    <location>
        <begin position="549"/>
        <end position="646"/>
    </location>
</feature>
<dbReference type="EMBL" id="CACRXK020000552">
    <property type="protein sequence ID" value="CAB3982897.1"/>
    <property type="molecule type" value="Genomic_DNA"/>
</dbReference>
<dbReference type="OrthoDB" id="429950at2759"/>
<evidence type="ECO:0000256" key="19">
    <source>
        <dbReference type="ARBA" id="ARBA00023027"/>
    </source>
</evidence>
<dbReference type="SMART" id="SM01336">
    <property type="entry name" value="zf-PARP"/>
    <property type="match status" value="2"/>
</dbReference>
<comment type="similarity">
    <text evidence="25">Belongs to the ARTD/PARP family.</text>
</comment>
<evidence type="ECO:0000256" key="28">
    <source>
        <dbReference type="ARBA" id="ARBA00048339"/>
    </source>
</evidence>
<feature type="domain" description="PARP-type" evidence="32">
    <location>
        <begin position="108"/>
        <end position="201"/>
    </location>
</feature>
<feature type="compositionally biased region" description="Polar residues" evidence="31">
    <location>
        <begin position="88"/>
        <end position="106"/>
    </location>
</feature>
<dbReference type="Pfam" id="PF02877">
    <property type="entry name" value="PARP_reg"/>
    <property type="match status" value="1"/>
</dbReference>
<dbReference type="SUPFAM" id="SSF142921">
    <property type="entry name" value="WGR domain-like"/>
    <property type="match status" value="1"/>
</dbReference>
<evidence type="ECO:0000259" key="32">
    <source>
        <dbReference type="PROSITE" id="PS50064"/>
    </source>
</evidence>
<comment type="catalytic activity">
    <reaction evidence="28">
        <text>L-tyrosyl-[protein] + NAD(+) = O-(ADP-D-ribosyl)-L-tyrosyl-[protein] + nicotinamide + H(+)</text>
        <dbReference type="Rhea" id="RHEA:58236"/>
        <dbReference type="Rhea" id="RHEA-COMP:10136"/>
        <dbReference type="Rhea" id="RHEA-COMP:15092"/>
        <dbReference type="ChEBI" id="CHEBI:15378"/>
        <dbReference type="ChEBI" id="CHEBI:17154"/>
        <dbReference type="ChEBI" id="CHEBI:46858"/>
        <dbReference type="ChEBI" id="CHEBI:57540"/>
        <dbReference type="ChEBI" id="CHEBI:142557"/>
    </reaction>
    <physiologicalReaction direction="left-to-right" evidence="28">
        <dbReference type="Rhea" id="RHEA:58237"/>
    </physiologicalReaction>
</comment>
<evidence type="ECO:0000256" key="18">
    <source>
        <dbReference type="ARBA" id="ARBA00023015"/>
    </source>
</evidence>
<comment type="catalytic activity">
    <reaction evidence="27">
        <text>L-histidyl-[protein] + NAD(+) = N(tele)-(ADP-D-ribosyl)-L-histidyl-[protein] + nicotinamide + H(+)</text>
        <dbReference type="Rhea" id="RHEA:72071"/>
        <dbReference type="Rhea" id="RHEA-COMP:9745"/>
        <dbReference type="Rhea" id="RHEA-COMP:18085"/>
        <dbReference type="ChEBI" id="CHEBI:15378"/>
        <dbReference type="ChEBI" id="CHEBI:17154"/>
        <dbReference type="ChEBI" id="CHEBI:29979"/>
        <dbReference type="ChEBI" id="CHEBI:57540"/>
        <dbReference type="ChEBI" id="CHEBI:191398"/>
    </reaction>
    <physiologicalReaction direction="left-to-right" evidence="27">
        <dbReference type="Rhea" id="RHEA:72072"/>
    </physiologicalReaction>
</comment>
<evidence type="ECO:0000256" key="9">
    <source>
        <dbReference type="ARBA" id="ARBA00022676"/>
    </source>
</evidence>
<dbReference type="Pfam" id="PF21728">
    <property type="entry name" value="PADR1_N"/>
    <property type="match status" value="1"/>
</dbReference>
<dbReference type="Gene3D" id="3.40.50.10190">
    <property type="entry name" value="BRCT domain"/>
    <property type="match status" value="1"/>
</dbReference>
<dbReference type="CDD" id="cd01437">
    <property type="entry name" value="parp_like"/>
    <property type="match status" value="1"/>
</dbReference>
<evidence type="ECO:0000256" key="6">
    <source>
        <dbReference type="ARBA" id="ARBA00022499"/>
    </source>
</evidence>
<evidence type="ECO:0000256" key="21">
    <source>
        <dbReference type="ARBA" id="ARBA00023163"/>
    </source>
</evidence>
<dbReference type="InterPro" id="IPR050800">
    <property type="entry name" value="ARTD/PARP"/>
</dbReference>
<evidence type="ECO:0000256" key="8">
    <source>
        <dbReference type="ARBA" id="ARBA00022588"/>
    </source>
</evidence>
<feature type="region of interest" description="Disordered" evidence="31">
    <location>
        <begin position="955"/>
        <end position="975"/>
    </location>
</feature>
<feature type="domain" description="PARP alpha-helical" evidence="35">
    <location>
        <begin position="671"/>
        <end position="788"/>
    </location>
</feature>
<evidence type="ECO:0000256" key="16">
    <source>
        <dbReference type="ARBA" id="ARBA00022833"/>
    </source>
</evidence>
<keyword evidence="22 30" id="KW-0539">Nucleus</keyword>
<dbReference type="GO" id="GO:0005730">
    <property type="term" value="C:nucleolus"/>
    <property type="evidence" value="ECO:0007669"/>
    <property type="project" value="UniProtKB-SubCell"/>
</dbReference>
<dbReference type="SUPFAM" id="SSF52113">
    <property type="entry name" value="BRCT domain"/>
    <property type="match status" value="1"/>
</dbReference>
<dbReference type="FunFam" id="3.40.50.10190:FF:000051">
    <property type="entry name" value="Poly [ADP-ribose] polymerase"/>
    <property type="match status" value="1"/>
</dbReference>
<keyword evidence="18" id="KW-0805">Transcription regulation</keyword>
<dbReference type="InterPro" id="IPR001510">
    <property type="entry name" value="Znf_PARP"/>
</dbReference>
<evidence type="ECO:0000259" key="34">
    <source>
        <dbReference type="PROSITE" id="PS51059"/>
    </source>
</evidence>
<protein>
    <recommendedName>
        <fullName evidence="30">Poly [ADP-ribose] polymerase</fullName>
        <ecNumber evidence="30">2.4.2.30</ecNumber>
    </recommendedName>
</protein>
<evidence type="ECO:0000259" key="35">
    <source>
        <dbReference type="PROSITE" id="PS51060"/>
    </source>
</evidence>
<evidence type="ECO:0000256" key="11">
    <source>
        <dbReference type="ARBA" id="ARBA00022695"/>
    </source>
</evidence>
<dbReference type="InterPro" id="IPR001357">
    <property type="entry name" value="BRCT_dom"/>
</dbReference>
<evidence type="ECO:0000256" key="13">
    <source>
        <dbReference type="ARBA" id="ARBA00022737"/>
    </source>
</evidence>
<reference evidence="37" key="1">
    <citation type="submission" date="2020-04" db="EMBL/GenBank/DDBJ databases">
        <authorList>
            <person name="Alioto T."/>
            <person name="Alioto T."/>
            <person name="Gomez Garrido J."/>
        </authorList>
    </citation>
    <scope>NUCLEOTIDE SEQUENCE</scope>
    <source>
        <strain evidence="37">A484AB</strain>
    </source>
</reference>
<keyword evidence="16 30" id="KW-0862">Zinc</keyword>
<dbReference type="Gene3D" id="1.10.20.130">
    <property type="match status" value="1"/>
</dbReference>
<dbReference type="Gene3D" id="3.30.1740.10">
    <property type="entry name" value="Zinc finger, PARP-type"/>
    <property type="match status" value="2"/>
</dbReference>
<dbReference type="PROSITE" id="PS50172">
    <property type="entry name" value="BRCT"/>
    <property type="match status" value="1"/>
</dbReference>
<evidence type="ECO:0000256" key="7">
    <source>
        <dbReference type="ARBA" id="ARBA00022533"/>
    </source>
</evidence>
<evidence type="ECO:0000256" key="4">
    <source>
        <dbReference type="ARBA" id="ARBA00022454"/>
    </source>
</evidence>
<comment type="catalytic activity">
    <reaction evidence="29">
        <text>L-seryl-[protein] + NAD(+) = O-(ADP-D-ribosyl)-L-seryl-[protein] + nicotinamide + H(+)</text>
        <dbReference type="Rhea" id="RHEA:58232"/>
        <dbReference type="Rhea" id="RHEA-COMP:9863"/>
        <dbReference type="Rhea" id="RHEA-COMP:15091"/>
        <dbReference type="ChEBI" id="CHEBI:15378"/>
        <dbReference type="ChEBI" id="CHEBI:17154"/>
        <dbReference type="ChEBI" id="CHEBI:29999"/>
        <dbReference type="ChEBI" id="CHEBI:57540"/>
        <dbReference type="ChEBI" id="CHEBI:142556"/>
    </reaction>
    <physiologicalReaction direction="left-to-right" evidence="29">
        <dbReference type="Rhea" id="RHEA:58233"/>
    </physiologicalReaction>
</comment>
<dbReference type="GO" id="GO:0016779">
    <property type="term" value="F:nucleotidyltransferase activity"/>
    <property type="evidence" value="ECO:0007669"/>
    <property type="project" value="UniProtKB-KW"/>
</dbReference>
<feature type="compositionally biased region" description="Basic residues" evidence="31">
    <location>
        <begin position="203"/>
        <end position="213"/>
    </location>
</feature>
<keyword evidence="15" id="KW-0863">Zinc-finger</keyword>
<dbReference type="Gene3D" id="2.20.25.630">
    <property type="match status" value="1"/>
</dbReference>
<sequence length="1005" mass="111543">MADDLPFQAEYAKSNRSACKACKEKIDKDSLRIARMVQSSHFDGKVPNWFHYGCFFKKKFGFSDVSQISGFDSLRWEDQEKIKGKLSGESSQAGGTSQVDGPSQDASLGVEYAKSNRSSCKSCEDKIEKGELRVGKNMEPSPDSNAFGKVAMMMHWFHVDCFVEKRSELEVEEVTAEMFPGFTTLSKEDQTLLQKKLGTSKASGKKAGKKRKGSAMEETKGKQNKKLKEEKKGKTEEKKKEEEALKAQSKRIWKIRDALKNECSSNDLKQMLSDNNQPDYGGESVLLDKCADGMAFGALKRCGECGGGSFSYKNDGYYCHGNITEWTKCTNVTKDPERTAWKISTDLKEDIDFLKKFKPKKGKRIFPTVKEVASEASDSQGKDEVDAKPVAVPGKPLSGLTLTVIGTLKTTKATTKSKIEELGGSFKNKVSSELTCCISTSGEVAKNSKKIQDAEKANVPVVSEDYLEAVQTEEALAAISKHSLVPWGTRKNASVEKKGKRPAIDVPDGPVGKKKAASSGGSGKVVEKKVKMSVKGGAVVDPDSGLEDKAHVLQVKGEVYNAVLGMVDITRGTNSYYKLQVLKEDKSSRCYLFRSWGRVGTTIGGNKVEDCYDSDEAISRFTEMYQEKTGNHWFNRKNFVKQAGRFYPLDIDYGQDDDNLQAQTAIAAGSKSTLPLAVQKLVRMIFDIESMKKALLEFEIDLKKMPLGKLSRKQIESAYSILTEAQKLIEEKGSKGAILDASNRFYTLIPHDFGMKIPPLLDNLELIKSKVDMLDNLLDIEVAYSLIKETSDSEDPLDSYYKKLKTHIKPISKEEDEFTMIEKYVNNTHASTHRHYGLEIQEIFRIDREGEKKRYKPFKELPNRKLLWHGSRATNFAGILSQGLRIAPPEAPVTGYMFGKGLYFADMVSKSANYCNTNYSSPVGLMLLCEVALGNMHELTSANYIKKLPPGKHSVKGCGRTAPDPSSDHTASDGTIVPYGNGIDRQTLINQAFCITSTLFMTSRK</sequence>
<evidence type="ECO:0000256" key="29">
    <source>
        <dbReference type="ARBA" id="ARBA00048575"/>
    </source>
</evidence>
<keyword evidence="4" id="KW-0158">Chromosome</keyword>
<dbReference type="PROSITE" id="PS51977">
    <property type="entry name" value="WGR"/>
    <property type="match status" value="1"/>
</dbReference>
<dbReference type="CDD" id="cd08001">
    <property type="entry name" value="WGR_PARP1_like"/>
    <property type="match status" value="1"/>
</dbReference>
<keyword evidence="13" id="KW-0677">Repeat</keyword>
<dbReference type="Gene3D" id="3.90.228.10">
    <property type="match status" value="1"/>
</dbReference>
<dbReference type="Pfam" id="PF00645">
    <property type="entry name" value="zf-PARP"/>
    <property type="match status" value="2"/>
</dbReference>
<dbReference type="PIRSF" id="PIRSF000489">
    <property type="entry name" value="NAD_ADPRT"/>
    <property type="match status" value="1"/>
</dbReference>
<keyword evidence="7" id="KW-0021">Allosteric enzyme</keyword>
<keyword evidence="11" id="KW-0548">Nucleotidyltransferase</keyword>
<dbReference type="AlphaFoldDB" id="A0A6S7FZ19"/>
<dbReference type="PROSITE" id="PS51060">
    <property type="entry name" value="PARP_ALPHA_HD"/>
    <property type="match status" value="1"/>
</dbReference>
<dbReference type="Pfam" id="PF08063">
    <property type="entry name" value="Zn_ribbon_PADR1"/>
    <property type="match status" value="1"/>
</dbReference>
<feature type="domain" description="PARP catalytic" evidence="34">
    <location>
        <begin position="795"/>
        <end position="1005"/>
    </location>
</feature>
<dbReference type="InterPro" id="IPR036616">
    <property type="entry name" value="Poly(ADP-ribose)pol_reg_dom_sf"/>
</dbReference>
<dbReference type="InterPro" id="IPR004102">
    <property type="entry name" value="Poly(ADP-ribose)pol_reg_dom"/>
</dbReference>
<dbReference type="Proteomes" id="UP001152795">
    <property type="component" value="Unassembled WGS sequence"/>
</dbReference>
<feature type="region of interest" description="Disordered" evidence="31">
    <location>
        <begin position="196"/>
        <end position="243"/>
    </location>
</feature>
<proteinExistence type="inferred from homology"/>
<evidence type="ECO:0000256" key="26">
    <source>
        <dbReference type="ARBA" id="ARBA00033987"/>
    </source>
</evidence>
<keyword evidence="20 30" id="KW-0238">DNA-binding</keyword>
<dbReference type="Pfam" id="PF00533">
    <property type="entry name" value="BRCT"/>
    <property type="match status" value="1"/>
</dbReference>
<dbReference type="CDD" id="cd17747">
    <property type="entry name" value="BRCT_PARP1"/>
    <property type="match status" value="1"/>
</dbReference>
<evidence type="ECO:0000313" key="38">
    <source>
        <dbReference type="Proteomes" id="UP001152795"/>
    </source>
</evidence>
<dbReference type="InterPro" id="IPR008288">
    <property type="entry name" value="PARP"/>
</dbReference>
<feature type="region of interest" description="Disordered" evidence="31">
    <location>
        <begin position="85"/>
        <end position="106"/>
    </location>
</feature>
<evidence type="ECO:0000256" key="20">
    <source>
        <dbReference type="ARBA" id="ARBA00023125"/>
    </source>
</evidence>
<keyword evidence="12 30" id="KW-0479">Metal-binding</keyword>
<dbReference type="InterPro" id="IPR036930">
    <property type="entry name" value="WGR_dom_sf"/>
</dbReference>
<dbReference type="Gene3D" id="1.20.142.10">
    <property type="entry name" value="Poly(ADP-ribose) polymerase, regulatory domain"/>
    <property type="match status" value="1"/>
</dbReference>